<proteinExistence type="predicted"/>
<comment type="caution">
    <text evidence="2">The sequence shown here is derived from an EMBL/GenBank/DDBJ whole genome shotgun (WGS) entry which is preliminary data.</text>
</comment>
<dbReference type="Proteomes" id="UP000037460">
    <property type="component" value="Unassembled WGS sequence"/>
</dbReference>
<accession>A0A0M0JJD6</accession>
<feature type="compositionally biased region" description="Low complexity" evidence="1">
    <location>
        <begin position="79"/>
        <end position="116"/>
    </location>
</feature>
<dbReference type="EMBL" id="JWZX01002816">
    <property type="protein sequence ID" value="KOO26706.1"/>
    <property type="molecule type" value="Genomic_DNA"/>
</dbReference>
<gene>
    <name evidence="2" type="ORF">Ctob_005712</name>
</gene>
<feature type="region of interest" description="Disordered" evidence="1">
    <location>
        <begin position="135"/>
        <end position="156"/>
    </location>
</feature>
<feature type="region of interest" description="Disordered" evidence="1">
    <location>
        <begin position="1"/>
        <end position="116"/>
    </location>
</feature>
<evidence type="ECO:0000313" key="2">
    <source>
        <dbReference type="EMBL" id="KOO26706.1"/>
    </source>
</evidence>
<evidence type="ECO:0000313" key="3">
    <source>
        <dbReference type="Proteomes" id="UP000037460"/>
    </source>
</evidence>
<feature type="region of interest" description="Disordered" evidence="1">
    <location>
        <begin position="477"/>
        <end position="566"/>
    </location>
</feature>
<organism evidence="2 3">
    <name type="scientific">Chrysochromulina tobinii</name>
    <dbReference type="NCBI Taxonomy" id="1460289"/>
    <lineage>
        <taxon>Eukaryota</taxon>
        <taxon>Haptista</taxon>
        <taxon>Haptophyta</taxon>
        <taxon>Prymnesiophyceae</taxon>
        <taxon>Prymnesiales</taxon>
        <taxon>Chrysochromulinaceae</taxon>
        <taxon>Chrysochromulina</taxon>
    </lineage>
</organism>
<sequence>MGDFTSSHSFARPKAQRGKFLPGGRSLVAHQNTAPATGKSAPFAWASPAKPQPPRAPVEVLPPQPAFDDMEDDEEVIVEDPTPSAPEPTEISSSTTQISSSTTEISSSTTQISSSTEATTAVQSALALPSTAQPVPLARQHTAGQPTAARLAAGKSAAGRAAAERASSSTVGGSWWGAAPEEIAAFTEALRASERARLPTPAPATALGAPALPVRSRAADAFAASLSFAPPSPELTNPTNPVRCVERVAPELTNPTNPARCVERAAPCLAFVEVAASSAPTSAPSTAPTVPAAAARALPSTAPTSLPSTAPTVPAAARALLLRLVEPSAAAVLAACDGDEPSVAVVRTALLGQQWPSAWVHAVSSPLCEALLSGATLGEALMTMAIGCGDGEALTTMAADAWSTNPTNPRLRPTADDADDAGDAGAGAGMMVSRLSTKALIAGLLSPQMPAGLPAPALPTPAVVHEAEAWVVESPVQLKPRKPKTARVPREAPTTARTAPLAPQEAPTTARRSDEAVPPPAGAKTPSKGTATVPNTAPSAVPNMAPMTPAKTPAKTPATTPARGALVPPALDLPGSPSSSPPRAPPVVAVTPGGRAWVFDGAQDGADQGVAASTAPLSAHKTPAKTPGTRGVVWVA</sequence>
<feature type="compositionally biased region" description="Low complexity" evidence="1">
    <location>
        <begin position="491"/>
        <end position="503"/>
    </location>
</feature>
<evidence type="ECO:0000256" key="1">
    <source>
        <dbReference type="SAM" id="MobiDB-lite"/>
    </source>
</evidence>
<feature type="compositionally biased region" description="Low complexity" evidence="1">
    <location>
        <begin position="544"/>
        <end position="566"/>
    </location>
</feature>
<name>A0A0M0JJD6_9EUKA</name>
<feature type="compositionally biased region" description="Acidic residues" evidence="1">
    <location>
        <begin position="68"/>
        <end position="78"/>
    </location>
</feature>
<dbReference type="AlphaFoldDB" id="A0A0M0JJD6"/>
<feature type="compositionally biased region" description="Pro residues" evidence="1">
    <location>
        <begin position="50"/>
        <end position="65"/>
    </location>
</feature>
<protein>
    <submittedName>
        <fullName evidence="2">Uncharacterized protein</fullName>
    </submittedName>
</protein>
<keyword evidence="3" id="KW-1185">Reference proteome</keyword>
<feature type="compositionally biased region" description="Polar residues" evidence="1">
    <location>
        <begin position="527"/>
        <end position="538"/>
    </location>
</feature>
<reference evidence="3" key="1">
    <citation type="journal article" date="2015" name="PLoS Genet.">
        <title>Genome Sequence and Transcriptome Analyses of Chrysochromulina tobin: Metabolic Tools for Enhanced Algal Fitness in the Prominent Order Prymnesiales (Haptophyceae).</title>
        <authorList>
            <person name="Hovde B.T."/>
            <person name="Deodato C.R."/>
            <person name="Hunsperger H.M."/>
            <person name="Ryken S.A."/>
            <person name="Yost W."/>
            <person name="Jha R.K."/>
            <person name="Patterson J."/>
            <person name="Monnat R.J. Jr."/>
            <person name="Barlow S.B."/>
            <person name="Starkenburg S.R."/>
            <person name="Cattolico R.A."/>
        </authorList>
    </citation>
    <scope>NUCLEOTIDE SEQUENCE</scope>
    <source>
        <strain evidence="3">CCMP291</strain>
    </source>
</reference>